<feature type="domain" description="NADH-Ubiquinone oxidoreductase (complex I) chain 5 N-terminal" evidence="8">
    <location>
        <begin position="66"/>
        <end position="116"/>
    </location>
</feature>
<dbReference type="RefSeq" id="WP_377356303.1">
    <property type="nucleotide sequence ID" value="NZ_JBHTCM010000004.1"/>
</dbReference>
<evidence type="ECO:0000256" key="4">
    <source>
        <dbReference type="ARBA" id="ARBA00023136"/>
    </source>
</evidence>
<dbReference type="InterPro" id="IPR001516">
    <property type="entry name" value="Proton_antipo_N"/>
</dbReference>
<dbReference type="PANTHER" id="PTHR42829">
    <property type="entry name" value="NADH-UBIQUINONE OXIDOREDUCTASE CHAIN 5"/>
    <property type="match status" value="1"/>
</dbReference>
<evidence type="ECO:0000259" key="8">
    <source>
        <dbReference type="Pfam" id="PF00662"/>
    </source>
</evidence>
<dbReference type="PRINTS" id="PR01435">
    <property type="entry name" value="NPOXDRDTASE5"/>
</dbReference>
<feature type="transmembrane region" description="Helical" evidence="6">
    <location>
        <begin position="322"/>
        <end position="339"/>
    </location>
</feature>
<evidence type="ECO:0000256" key="2">
    <source>
        <dbReference type="ARBA" id="ARBA00022692"/>
    </source>
</evidence>
<feature type="transmembrane region" description="Helical" evidence="6">
    <location>
        <begin position="255"/>
        <end position="273"/>
    </location>
</feature>
<evidence type="ECO:0000259" key="7">
    <source>
        <dbReference type="Pfam" id="PF00361"/>
    </source>
</evidence>
<dbReference type="EMBL" id="JBHTCM010000004">
    <property type="protein sequence ID" value="MFC7332105.1"/>
    <property type="molecule type" value="Genomic_DNA"/>
</dbReference>
<dbReference type="InterPro" id="IPR003945">
    <property type="entry name" value="NU5C-like"/>
</dbReference>
<feature type="transmembrane region" description="Helical" evidence="6">
    <location>
        <begin position="169"/>
        <end position="191"/>
    </location>
</feature>
<feature type="transmembrane region" description="Helical" evidence="6">
    <location>
        <begin position="82"/>
        <end position="103"/>
    </location>
</feature>
<feature type="transmembrane region" description="Helical" evidence="6">
    <location>
        <begin position="285"/>
        <end position="310"/>
    </location>
</feature>
<name>A0ABW2KS09_9PROT</name>
<feature type="transmembrane region" description="Helical" evidence="6">
    <location>
        <begin position="374"/>
        <end position="401"/>
    </location>
</feature>
<organism evidence="9 10">
    <name type="scientific">Rhodocista pekingensis</name>
    <dbReference type="NCBI Taxonomy" id="201185"/>
    <lineage>
        <taxon>Bacteria</taxon>
        <taxon>Pseudomonadati</taxon>
        <taxon>Pseudomonadota</taxon>
        <taxon>Alphaproteobacteria</taxon>
        <taxon>Rhodospirillales</taxon>
        <taxon>Azospirillaceae</taxon>
        <taxon>Rhodocista</taxon>
    </lineage>
</organism>
<evidence type="ECO:0000313" key="10">
    <source>
        <dbReference type="Proteomes" id="UP001596456"/>
    </source>
</evidence>
<dbReference type="NCBIfam" id="TIGR01974">
    <property type="entry name" value="NDH_I_L"/>
    <property type="match status" value="1"/>
</dbReference>
<comment type="caution">
    <text evidence="9">The sequence shown here is derived from an EMBL/GenBank/DDBJ whole genome shotgun (WGS) entry which is preliminary data.</text>
</comment>
<feature type="transmembrane region" description="Helical" evidence="6">
    <location>
        <begin position="525"/>
        <end position="544"/>
    </location>
</feature>
<evidence type="ECO:0000256" key="5">
    <source>
        <dbReference type="RuleBase" id="RU000320"/>
    </source>
</evidence>
<evidence type="ECO:0000313" key="9">
    <source>
        <dbReference type="EMBL" id="MFC7332105.1"/>
    </source>
</evidence>
<evidence type="ECO:0000256" key="1">
    <source>
        <dbReference type="ARBA" id="ARBA00004127"/>
    </source>
</evidence>
<keyword evidence="3 6" id="KW-1133">Transmembrane helix</keyword>
<evidence type="ECO:0000256" key="3">
    <source>
        <dbReference type="ARBA" id="ARBA00022989"/>
    </source>
</evidence>
<protein>
    <submittedName>
        <fullName evidence="9">NADH-quinone oxidoreductase subunit L</fullName>
    </submittedName>
</protein>
<dbReference type="PANTHER" id="PTHR42829:SF2">
    <property type="entry name" value="NADH-UBIQUINONE OXIDOREDUCTASE CHAIN 5"/>
    <property type="match status" value="1"/>
</dbReference>
<keyword evidence="10" id="KW-1185">Reference proteome</keyword>
<dbReference type="PRINTS" id="PR01434">
    <property type="entry name" value="NADHDHGNASE5"/>
</dbReference>
<dbReference type="Gene3D" id="1.20.5.2700">
    <property type="match status" value="1"/>
</dbReference>
<dbReference type="Proteomes" id="UP001596456">
    <property type="component" value="Unassembled WGS sequence"/>
</dbReference>
<proteinExistence type="predicted"/>
<feature type="transmembrane region" description="Helical" evidence="6">
    <location>
        <begin position="466"/>
        <end position="488"/>
    </location>
</feature>
<evidence type="ECO:0000256" key="6">
    <source>
        <dbReference type="SAM" id="Phobius"/>
    </source>
</evidence>
<keyword evidence="4 6" id="KW-0472">Membrane</keyword>
<comment type="subcellular location">
    <subcellularLocation>
        <location evidence="1">Endomembrane system</location>
        <topology evidence="1">Multi-pass membrane protein</topology>
    </subcellularLocation>
    <subcellularLocation>
        <location evidence="5">Membrane</location>
        <topology evidence="5">Multi-pass membrane protein</topology>
    </subcellularLocation>
</comment>
<dbReference type="InterPro" id="IPR018393">
    <property type="entry name" value="NADHpl_OxRdtase_5_subgr"/>
</dbReference>
<feature type="transmembrane region" description="Helical" evidence="6">
    <location>
        <begin position="624"/>
        <end position="644"/>
    </location>
</feature>
<gene>
    <name evidence="9" type="primary">nuoL</name>
    <name evidence="9" type="ORF">ACFQPS_02930</name>
</gene>
<feature type="transmembrane region" description="Helical" evidence="6">
    <location>
        <begin position="115"/>
        <end position="132"/>
    </location>
</feature>
<dbReference type="InterPro" id="IPR001750">
    <property type="entry name" value="ND/Mrp_TM"/>
</dbReference>
<dbReference type="Pfam" id="PF00361">
    <property type="entry name" value="Proton_antipo_M"/>
    <property type="match status" value="1"/>
</dbReference>
<feature type="transmembrane region" description="Helical" evidence="6">
    <location>
        <begin position="30"/>
        <end position="48"/>
    </location>
</feature>
<dbReference type="Pfam" id="PF00662">
    <property type="entry name" value="Proton_antipo_N"/>
    <property type="match status" value="1"/>
</dbReference>
<dbReference type="NCBIfam" id="NF005141">
    <property type="entry name" value="PRK06590.1"/>
    <property type="match status" value="1"/>
</dbReference>
<feature type="domain" description="NADH:quinone oxidoreductase/Mrp antiporter transmembrane" evidence="7">
    <location>
        <begin position="132"/>
        <end position="423"/>
    </location>
</feature>
<sequence length="646" mass="70288">MEIAAVFLPLLGAFVAGFFGRFIGDRGAQIVTCTLMLIAAVLSCILFVEVGFSGPEATRTVTLFTWIDSGSFEVDWALRIDALTAVMLVVVNVVSAMVHVYSVGYMSHDPSKARFMSYLSLFTFMMLMLVTADNLVQMFFGWEGVGLASYLLINFWYEKKSANDASMKAFLVNRVGDFGFALGIMAVFFLFGTVEFDAVFTAAPQQADATFNFLGFEVHALTTVCVLLFIGAMGKSAQLGLHTWLPDAMEGPTPVSALIHAATMVTAGVFMLARMSPLFEYAPDALAFVTVMGALTAFIAATIGLTQFDIKRVIAYSTMSQLGYMFFAIGVGAYPAAIFHLMTHAFFKALLFLGAGSVIHAMSGEQDMRNMGGIWRLIPVTYGLMWIGNLALAGIIPFAGYYSKDMILEVAYADHSWYGTLAFWLGLAAALMTAFYSWRLLFLTFHGQPRANEKVMAHVHESPQVMLVPLYVLAVGAVAAGFVAYPWFVGHDLAHFWGGSILMLPDAHGGTIIDAAHHVPGWVPLAPLGMGVLGIALAYLFYIVRPDLPAKTVAAVRLLHGIVFRKYYFDELYDAVFVKPAQALGRGLWKGGDEAVIDGLGPDGLAAVTRQLAAGASRLQTGYVFHYAFVMVIGLVLLVGWFFLVR</sequence>
<reference evidence="10" key="1">
    <citation type="journal article" date="2019" name="Int. J. Syst. Evol. Microbiol.">
        <title>The Global Catalogue of Microorganisms (GCM) 10K type strain sequencing project: providing services to taxonomists for standard genome sequencing and annotation.</title>
        <authorList>
            <consortium name="The Broad Institute Genomics Platform"/>
            <consortium name="The Broad Institute Genome Sequencing Center for Infectious Disease"/>
            <person name="Wu L."/>
            <person name="Ma J."/>
        </authorList>
    </citation>
    <scope>NUCLEOTIDE SEQUENCE [LARGE SCALE GENOMIC DNA]</scope>
    <source>
        <strain evidence="10">CGMCC 1.16275</strain>
    </source>
</reference>
<accession>A0ABW2KS09</accession>
<feature type="transmembrane region" description="Helical" evidence="6">
    <location>
        <begin position="211"/>
        <end position="234"/>
    </location>
</feature>
<keyword evidence="2 5" id="KW-0812">Transmembrane</keyword>
<feature type="transmembrane region" description="Helical" evidence="6">
    <location>
        <begin position="421"/>
        <end position="445"/>
    </location>
</feature>
<feature type="transmembrane region" description="Helical" evidence="6">
    <location>
        <begin position="6"/>
        <end position="23"/>
    </location>
</feature>